<dbReference type="Pfam" id="PF13545">
    <property type="entry name" value="HTH_Crp_2"/>
    <property type="match status" value="1"/>
</dbReference>
<dbReference type="SUPFAM" id="SSF51206">
    <property type="entry name" value="cAMP-binding domain-like"/>
    <property type="match status" value="1"/>
</dbReference>
<gene>
    <name evidence="6" type="ORF">LKD47_01285</name>
</gene>
<dbReference type="SUPFAM" id="SSF46785">
    <property type="entry name" value="Winged helix' DNA-binding domain"/>
    <property type="match status" value="1"/>
</dbReference>
<evidence type="ECO:0000259" key="4">
    <source>
        <dbReference type="PROSITE" id="PS50042"/>
    </source>
</evidence>
<feature type="domain" description="Cyclic nucleotide-binding" evidence="4">
    <location>
        <begin position="13"/>
        <end position="85"/>
    </location>
</feature>
<dbReference type="Gene3D" id="2.60.120.10">
    <property type="entry name" value="Jelly Rolls"/>
    <property type="match status" value="1"/>
</dbReference>
<dbReference type="Pfam" id="PF00027">
    <property type="entry name" value="cNMP_binding"/>
    <property type="match status" value="1"/>
</dbReference>
<reference evidence="6" key="1">
    <citation type="submission" date="2021-10" db="EMBL/GenBank/DDBJ databases">
        <title>Anaerobic single-cell dispensing facilitates the cultivation of human gut bacteria.</title>
        <authorList>
            <person name="Afrizal A."/>
        </authorList>
    </citation>
    <scope>NUCLEOTIDE SEQUENCE</scope>
    <source>
        <strain evidence="6">CLA-AA-H204</strain>
    </source>
</reference>
<keyword evidence="2" id="KW-0238">DNA-binding</keyword>
<feature type="domain" description="HTH crp-type" evidence="5">
    <location>
        <begin position="154"/>
        <end position="221"/>
    </location>
</feature>
<dbReference type="PROSITE" id="PS51063">
    <property type="entry name" value="HTH_CRP_2"/>
    <property type="match status" value="1"/>
</dbReference>
<evidence type="ECO:0000259" key="5">
    <source>
        <dbReference type="PROSITE" id="PS51063"/>
    </source>
</evidence>
<keyword evidence="1" id="KW-0805">Transcription regulation</keyword>
<comment type="caution">
    <text evidence="6">The sequence shown here is derived from an EMBL/GenBank/DDBJ whole genome shotgun (WGS) entry which is preliminary data.</text>
</comment>
<evidence type="ECO:0000313" key="7">
    <source>
        <dbReference type="Proteomes" id="UP001198893"/>
    </source>
</evidence>
<organism evidence="6 7">
    <name type="scientific">Roseburia amylophila</name>
    <dbReference type="NCBI Taxonomy" id="2981794"/>
    <lineage>
        <taxon>Bacteria</taxon>
        <taxon>Bacillati</taxon>
        <taxon>Bacillota</taxon>
        <taxon>Clostridia</taxon>
        <taxon>Lachnospirales</taxon>
        <taxon>Lachnospiraceae</taxon>
        <taxon>Roseburia</taxon>
    </lineage>
</organism>
<keyword evidence="3" id="KW-0804">Transcription</keyword>
<dbReference type="AlphaFoldDB" id="A0AAW4W812"/>
<protein>
    <submittedName>
        <fullName evidence="6">Crp/Fnr family transcriptional regulator</fullName>
    </submittedName>
</protein>
<dbReference type="RefSeq" id="WP_227709457.1">
    <property type="nucleotide sequence ID" value="NZ_JAJEQW010000001.1"/>
</dbReference>
<dbReference type="InterPro" id="IPR036390">
    <property type="entry name" value="WH_DNA-bd_sf"/>
</dbReference>
<dbReference type="SMART" id="SM00419">
    <property type="entry name" value="HTH_CRP"/>
    <property type="match status" value="1"/>
</dbReference>
<evidence type="ECO:0000256" key="3">
    <source>
        <dbReference type="ARBA" id="ARBA00023163"/>
    </source>
</evidence>
<accession>A0AAW4W812</accession>
<dbReference type="InterPro" id="IPR018490">
    <property type="entry name" value="cNMP-bd_dom_sf"/>
</dbReference>
<evidence type="ECO:0000313" key="6">
    <source>
        <dbReference type="EMBL" id="MCC2240935.1"/>
    </source>
</evidence>
<dbReference type="CDD" id="cd00038">
    <property type="entry name" value="CAP_ED"/>
    <property type="match status" value="1"/>
</dbReference>
<dbReference type="GO" id="GO:0006355">
    <property type="term" value="P:regulation of DNA-templated transcription"/>
    <property type="evidence" value="ECO:0007669"/>
    <property type="project" value="InterPro"/>
</dbReference>
<dbReference type="InterPro" id="IPR000595">
    <property type="entry name" value="cNMP-bd_dom"/>
</dbReference>
<sequence>MKKFPVEMKKSPFFEGIEDTEEEKVLKGLDAHEMTYDKENYILHCGEQVKEMGMLVSGGLLIVQEDFWGNRNLVAKIGPGDVFAETFACMQRRNINVNVIAEEAADVLWLNVQNILDADGETEGWKLVLLRNLLENMAEKNLRFNEKLTHMGKRNTREKLLSYLSAEAQKHGTSEFDIPFSRQQLADYLSVERSAMSTELGKLRDEGMLSFRKNHFCLNRDAYL</sequence>
<dbReference type="InterPro" id="IPR012318">
    <property type="entry name" value="HTH_CRP"/>
</dbReference>
<dbReference type="Proteomes" id="UP001198893">
    <property type="component" value="Unassembled WGS sequence"/>
</dbReference>
<dbReference type="GO" id="GO:0003677">
    <property type="term" value="F:DNA binding"/>
    <property type="evidence" value="ECO:0007669"/>
    <property type="project" value="UniProtKB-KW"/>
</dbReference>
<dbReference type="PROSITE" id="PS50042">
    <property type="entry name" value="CNMP_BINDING_3"/>
    <property type="match status" value="1"/>
</dbReference>
<dbReference type="InterPro" id="IPR014710">
    <property type="entry name" value="RmlC-like_jellyroll"/>
</dbReference>
<evidence type="ECO:0000256" key="1">
    <source>
        <dbReference type="ARBA" id="ARBA00023015"/>
    </source>
</evidence>
<proteinExistence type="predicted"/>
<dbReference type="EMBL" id="JAJEQW010000001">
    <property type="protein sequence ID" value="MCC2240935.1"/>
    <property type="molecule type" value="Genomic_DNA"/>
</dbReference>
<evidence type="ECO:0000256" key="2">
    <source>
        <dbReference type="ARBA" id="ARBA00023125"/>
    </source>
</evidence>
<name>A0AAW4W812_9FIRM</name>